<feature type="compositionally biased region" description="Polar residues" evidence="1">
    <location>
        <begin position="55"/>
        <end position="66"/>
    </location>
</feature>
<organism evidence="2 3">
    <name type="scientific">Syncephalastrum racemosum</name>
    <name type="common">Filamentous fungus</name>
    <dbReference type="NCBI Taxonomy" id="13706"/>
    <lineage>
        <taxon>Eukaryota</taxon>
        <taxon>Fungi</taxon>
        <taxon>Fungi incertae sedis</taxon>
        <taxon>Mucoromycota</taxon>
        <taxon>Mucoromycotina</taxon>
        <taxon>Mucoromycetes</taxon>
        <taxon>Mucorales</taxon>
        <taxon>Syncephalastraceae</taxon>
        <taxon>Syncephalastrum</taxon>
    </lineage>
</organism>
<dbReference type="AlphaFoldDB" id="A0A1X2HPK2"/>
<gene>
    <name evidence="2" type="ORF">BCR43DRAFT_486672</name>
</gene>
<evidence type="ECO:0000313" key="2">
    <source>
        <dbReference type="EMBL" id="ORZ01277.1"/>
    </source>
</evidence>
<comment type="caution">
    <text evidence="2">The sequence shown here is derived from an EMBL/GenBank/DDBJ whole genome shotgun (WGS) entry which is preliminary data.</text>
</comment>
<reference evidence="2 3" key="1">
    <citation type="submission" date="2016-07" db="EMBL/GenBank/DDBJ databases">
        <title>Pervasive Adenine N6-methylation of Active Genes in Fungi.</title>
        <authorList>
            <consortium name="DOE Joint Genome Institute"/>
            <person name="Mondo S.J."/>
            <person name="Dannebaum R.O."/>
            <person name="Kuo R.C."/>
            <person name="Labutti K."/>
            <person name="Haridas S."/>
            <person name="Kuo A."/>
            <person name="Salamov A."/>
            <person name="Ahrendt S.R."/>
            <person name="Lipzen A."/>
            <person name="Sullivan W."/>
            <person name="Andreopoulos W.B."/>
            <person name="Clum A."/>
            <person name="Lindquist E."/>
            <person name="Daum C."/>
            <person name="Ramamoorthy G.K."/>
            <person name="Gryganskyi A."/>
            <person name="Culley D."/>
            <person name="Magnuson J.K."/>
            <person name="James T.Y."/>
            <person name="O'Malley M.A."/>
            <person name="Stajich J.E."/>
            <person name="Spatafora J.W."/>
            <person name="Visel A."/>
            <person name="Grigoriev I.V."/>
        </authorList>
    </citation>
    <scope>NUCLEOTIDE SEQUENCE [LARGE SCALE GENOMIC DNA]</scope>
    <source>
        <strain evidence="2 3">NRRL 2496</strain>
    </source>
</reference>
<dbReference type="Proteomes" id="UP000242180">
    <property type="component" value="Unassembled WGS sequence"/>
</dbReference>
<dbReference type="OrthoDB" id="2328643at2759"/>
<dbReference type="EMBL" id="MCGN01000002">
    <property type="protein sequence ID" value="ORZ01277.1"/>
    <property type="molecule type" value="Genomic_DNA"/>
</dbReference>
<sequence length="94" mass="10171">MPVDKKKQASPAAINIPSSSARDGSTPEQRNNADEIGISPTYYNQFGEMVHTSRPENQGSPLDSDTSRVFFSHKESCECKGSGVGCDCARVCRC</sequence>
<feature type="compositionally biased region" description="Low complexity" evidence="1">
    <location>
        <begin position="9"/>
        <end position="21"/>
    </location>
</feature>
<evidence type="ECO:0000313" key="3">
    <source>
        <dbReference type="Proteomes" id="UP000242180"/>
    </source>
</evidence>
<dbReference type="InParanoid" id="A0A1X2HPK2"/>
<proteinExistence type="predicted"/>
<keyword evidence="3" id="KW-1185">Reference proteome</keyword>
<protein>
    <submittedName>
        <fullName evidence="2">Uncharacterized protein</fullName>
    </submittedName>
</protein>
<evidence type="ECO:0000256" key="1">
    <source>
        <dbReference type="SAM" id="MobiDB-lite"/>
    </source>
</evidence>
<feature type="region of interest" description="Disordered" evidence="1">
    <location>
        <begin position="1"/>
        <end position="66"/>
    </location>
</feature>
<accession>A0A1X2HPK2</accession>
<name>A0A1X2HPK2_SYNRA</name>